<dbReference type="Gene3D" id="3.40.30.10">
    <property type="entry name" value="Glutaredoxin"/>
    <property type="match status" value="1"/>
</dbReference>
<accession>A0AAN4UN71</accession>
<gene>
    <name evidence="3" type="ORF">GCM10008024_03610</name>
    <name evidence="4" type="ORF">SAMN05444006_101188</name>
</gene>
<dbReference type="AlphaFoldDB" id="A0AAN4UN71"/>
<dbReference type="Proteomes" id="UP000199541">
    <property type="component" value="Unassembled WGS sequence"/>
</dbReference>
<dbReference type="SUPFAM" id="SSF52833">
    <property type="entry name" value="Thioredoxin-like"/>
    <property type="match status" value="1"/>
</dbReference>
<dbReference type="GO" id="GO:0016853">
    <property type="term" value="F:isomerase activity"/>
    <property type="evidence" value="ECO:0007669"/>
    <property type="project" value="UniProtKB-KW"/>
</dbReference>
<protein>
    <submittedName>
        <fullName evidence="4">Thiol-disulfide isomerase or thioredoxin</fullName>
    </submittedName>
</protein>
<evidence type="ECO:0000259" key="2">
    <source>
        <dbReference type="Pfam" id="PF00085"/>
    </source>
</evidence>
<dbReference type="Proteomes" id="UP000634647">
    <property type="component" value="Unassembled WGS sequence"/>
</dbReference>
<name>A0AAN4UN71_9RHOB</name>
<dbReference type="CDD" id="cd02947">
    <property type="entry name" value="TRX_family"/>
    <property type="match status" value="1"/>
</dbReference>
<evidence type="ECO:0000256" key="1">
    <source>
        <dbReference type="ARBA" id="ARBA00023284"/>
    </source>
</evidence>
<keyword evidence="4" id="KW-0413">Isomerase</keyword>
<dbReference type="EMBL" id="BNAB01000001">
    <property type="protein sequence ID" value="GHD98769.1"/>
    <property type="molecule type" value="Genomic_DNA"/>
</dbReference>
<dbReference type="EMBL" id="FNOB01000001">
    <property type="protein sequence ID" value="SDW06573.1"/>
    <property type="molecule type" value="Genomic_DNA"/>
</dbReference>
<evidence type="ECO:0000313" key="4">
    <source>
        <dbReference type="EMBL" id="SDW06573.1"/>
    </source>
</evidence>
<feature type="domain" description="Thioredoxin" evidence="2">
    <location>
        <begin position="43"/>
        <end position="132"/>
    </location>
</feature>
<dbReference type="InterPro" id="IPR017937">
    <property type="entry name" value="Thioredoxin_CS"/>
</dbReference>
<evidence type="ECO:0000313" key="3">
    <source>
        <dbReference type="EMBL" id="GHD98769.1"/>
    </source>
</evidence>
<dbReference type="Pfam" id="PF00085">
    <property type="entry name" value="Thioredoxin"/>
    <property type="match status" value="1"/>
</dbReference>
<reference evidence="3" key="3">
    <citation type="submission" date="2023-06" db="EMBL/GenBank/DDBJ databases">
        <authorList>
            <person name="Sun Q."/>
            <person name="Zhou Y."/>
        </authorList>
    </citation>
    <scope>NUCLEOTIDE SEQUENCE</scope>
    <source>
        <strain evidence="3">CGMCC 1.10859</strain>
    </source>
</reference>
<dbReference type="InterPro" id="IPR036249">
    <property type="entry name" value="Thioredoxin-like_sf"/>
</dbReference>
<dbReference type="GO" id="GO:0015036">
    <property type="term" value="F:disulfide oxidoreductase activity"/>
    <property type="evidence" value="ECO:0007669"/>
    <property type="project" value="UniProtKB-ARBA"/>
</dbReference>
<dbReference type="InterPro" id="IPR013766">
    <property type="entry name" value="Thioredoxin_domain"/>
</dbReference>
<dbReference type="PROSITE" id="PS00194">
    <property type="entry name" value="THIOREDOXIN_1"/>
    <property type="match status" value="1"/>
</dbReference>
<proteinExistence type="predicted"/>
<reference evidence="3" key="1">
    <citation type="journal article" date="2014" name="Int. J. Syst. Evol. Microbiol.">
        <title>Complete genome sequence of Corynebacterium casei LMG S-19264T (=DSM 44701T), isolated from a smear-ripened cheese.</title>
        <authorList>
            <consortium name="US DOE Joint Genome Institute (JGI-PGF)"/>
            <person name="Walter F."/>
            <person name="Albersmeier A."/>
            <person name="Kalinowski J."/>
            <person name="Ruckert C."/>
        </authorList>
    </citation>
    <scope>NUCLEOTIDE SEQUENCE</scope>
    <source>
        <strain evidence="3">CGMCC 1.10859</strain>
    </source>
</reference>
<organism evidence="3 6">
    <name type="scientific">Allgaiera indica</name>
    <dbReference type="NCBI Taxonomy" id="765699"/>
    <lineage>
        <taxon>Bacteria</taxon>
        <taxon>Pseudomonadati</taxon>
        <taxon>Pseudomonadota</taxon>
        <taxon>Alphaproteobacteria</taxon>
        <taxon>Rhodobacterales</taxon>
        <taxon>Paracoccaceae</taxon>
        <taxon>Allgaiera</taxon>
    </lineage>
</organism>
<evidence type="ECO:0000313" key="5">
    <source>
        <dbReference type="Proteomes" id="UP000199541"/>
    </source>
</evidence>
<reference evidence="4 5" key="2">
    <citation type="submission" date="2016-10" db="EMBL/GenBank/DDBJ databases">
        <authorList>
            <person name="Varghese N."/>
            <person name="Submissions S."/>
        </authorList>
    </citation>
    <scope>NUCLEOTIDE SEQUENCE [LARGE SCALE GENOMIC DNA]</scope>
    <source>
        <strain evidence="4 5">DSM 24802</strain>
    </source>
</reference>
<keyword evidence="1" id="KW-0676">Redox-active center</keyword>
<dbReference type="RefSeq" id="WP_035845211.1">
    <property type="nucleotide sequence ID" value="NZ_BNAB01000001.1"/>
</dbReference>
<evidence type="ECO:0000313" key="6">
    <source>
        <dbReference type="Proteomes" id="UP000634647"/>
    </source>
</evidence>
<keyword evidence="5" id="KW-1185">Reference proteome</keyword>
<sequence length="139" mass="15286">MNRRDFLNLTTTITLAAPLGATRLRAGTLEYRPGMVSRALLSGRTVLVDFHASWCATCQAQGRILDTLRAGHPAYDHKIDFIVADWDRHRIGDMTDALGVERRGTLIALTKKGEIGRLVGVTQTSQIKDLLDRALSASI</sequence>
<comment type="caution">
    <text evidence="3">The sequence shown here is derived from an EMBL/GenBank/DDBJ whole genome shotgun (WGS) entry which is preliminary data.</text>
</comment>